<evidence type="ECO:0000256" key="15">
    <source>
        <dbReference type="PIRSR" id="PIRSR605478-3"/>
    </source>
</evidence>
<dbReference type="Proteomes" id="UP000045824">
    <property type="component" value="Unassembled WGS sequence"/>
</dbReference>
<keyword evidence="10 15" id="KW-0786">Thiamine pyrophosphate</keyword>
<evidence type="ECO:0000256" key="6">
    <source>
        <dbReference type="ARBA" id="ARBA00022679"/>
    </source>
</evidence>
<evidence type="ECO:0000256" key="16">
    <source>
        <dbReference type="PIRSR" id="PIRSR605478-4"/>
    </source>
</evidence>
<feature type="domain" description="Transketolase-like pyrimidine-binding" evidence="19">
    <location>
        <begin position="355"/>
        <end position="525"/>
    </location>
</feature>
<dbReference type="InterPro" id="IPR005474">
    <property type="entry name" value="Transketolase_N"/>
</dbReference>
<comment type="function">
    <text evidence="18">Catalyzes the transfer of a two-carbon ketol group from a ketose donor to an aldose acceptor, via a covalent intermediate with the cofactor thiamine pyrophosphate.</text>
</comment>
<dbReference type="InterPro" id="IPR029061">
    <property type="entry name" value="THDP-binding"/>
</dbReference>
<feature type="binding site" evidence="14">
    <location>
        <position position="261"/>
    </location>
    <ligand>
        <name>substrate</name>
    </ligand>
</feature>
<dbReference type="InterPro" id="IPR055152">
    <property type="entry name" value="Transketolase-like_C_2"/>
</dbReference>
<dbReference type="Pfam" id="PF00456">
    <property type="entry name" value="Transketolase_N"/>
    <property type="match status" value="1"/>
</dbReference>
<evidence type="ECO:0000256" key="11">
    <source>
        <dbReference type="ARBA" id="ARBA00049473"/>
    </source>
</evidence>
<evidence type="ECO:0000256" key="10">
    <source>
        <dbReference type="ARBA" id="ARBA00023052"/>
    </source>
</evidence>
<evidence type="ECO:0000259" key="19">
    <source>
        <dbReference type="SMART" id="SM00861"/>
    </source>
</evidence>
<evidence type="ECO:0000256" key="4">
    <source>
        <dbReference type="ARBA" id="ARBA00011738"/>
    </source>
</evidence>
<dbReference type="CDD" id="cd02012">
    <property type="entry name" value="TPP_TK"/>
    <property type="match status" value="1"/>
</dbReference>
<comment type="cofactor">
    <cofactor evidence="2">
        <name>Co(2+)</name>
        <dbReference type="ChEBI" id="CHEBI:48828"/>
    </cofactor>
</comment>
<feature type="binding site" evidence="14">
    <location>
        <position position="385"/>
    </location>
    <ligand>
        <name>substrate</name>
    </ligand>
</feature>
<dbReference type="GO" id="GO:0005829">
    <property type="term" value="C:cytosol"/>
    <property type="evidence" value="ECO:0007669"/>
    <property type="project" value="UniProtKB-ARBA"/>
</dbReference>
<evidence type="ECO:0000313" key="20">
    <source>
        <dbReference type="EMBL" id="CNE85181.1"/>
    </source>
</evidence>
<accession>A0A0T9LED5</accession>
<dbReference type="Proteomes" id="UP000195840">
    <property type="component" value="Unassembled WGS sequence"/>
</dbReference>
<gene>
    <name evidence="20" type="primary">tkt</name>
    <name evidence="21" type="ORF">CBW52_03215</name>
    <name evidence="20" type="ORF">ERS008491_02421</name>
</gene>
<dbReference type="GO" id="GO:0046872">
    <property type="term" value="F:metal ion binding"/>
    <property type="evidence" value="ECO:0007669"/>
    <property type="project" value="UniProtKB-KW"/>
</dbReference>
<feature type="binding site" evidence="14">
    <location>
        <position position="473"/>
    </location>
    <ligand>
        <name>substrate</name>
    </ligand>
</feature>
<protein>
    <recommendedName>
        <fullName evidence="5 12">Transketolase</fullName>
        <ecNumber evidence="5 12">2.2.1.1</ecNumber>
    </recommendedName>
</protein>
<feature type="binding site" evidence="14">
    <location>
        <position position="358"/>
    </location>
    <ligand>
        <name>substrate</name>
    </ligand>
</feature>
<dbReference type="GO" id="GO:0009052">
    <property type="term" value="P:pentose-phosphate shunt, non-oxidative branch"/>
    <property type="evidence" value="ECO:0007669"/>
    <property type="project" value="UniProtKB-ARBA"/>
</dbReference>
<feature type="site" description="Important for catalytic activity" evidence="17">
    <location>
        <position position="26"/>
    </location>
</feature>
<dbReference type="InterPro" id="IPR009014">
    <property type="entry name" value="Transketo_C/PFOR_II"/>
</dbReference>
<dbReference type="EC" id="2.2.1.1" evidence="5 12"/>
<evidence type="ECO:0000313" key="23">
    <source>
        <dbReference type="Proteomes" id="UP000195840"/>
    </source>
</evidence>
<feature type="binding site" evidence="15">
    <location>
        <position position="185"/>
    </location>
    <ligand>
        <name>thiamine diphosphate</name>
        <dbReference type="ChEBI" id="CHEBI:58937"/>
    </ligand>
</feature>
<feature type="binding site" evidence="14">
    <location>
        <position position="469"/>
    </location>
    <ligand>
        <name>substrate</name>
    </ligand>
</feature>
<dbReference type="RefSeq" id="WP_050094706.1">
    <property type="nucleotide sequence ID" value="NZ_CABHXR010000055.1"/>
</dbReference>
<dbReference type="PANTHER" id="PTHR43522:SF2">
    <property type="entry name" value="TRANSKETOLASE 1-RELATED"/>
    <property type="match status" value="1"/>
</dbReference>
<evidence type="ECO:0000256" key="1">
    <source>
        <dbReference type="ARBA" id="ARBA00001913"/>
    </source>
</evidence>
<dbReference type="Gene3D" id="3.40.50.920">
    <property type="match status" value="1"/>
</dbReference>
<evidence type="ECO:0000256" key="2">
    <source>
        <dbReference type="ARBA" id="ARBA00001941"/>
    </source>
</evidence>
<dbReference type="SUPFAM" id="SSF52922">
    <property type="entry name" value="TK C-terminal domain-like"/>
    <property type="match status" value="1"/>
</dbReference>
<dbReference type="PANTHER" id="PTHR43522">
    <property type="entry name" value="TRANSKETOLASE"/>
    <property type="match status" value="1"/>
</dbReference>
<organism evidence="20 22">
    <name type="scientific">Yersinia kristensenii</name>
    <dbReference type="NCBI Taxonomy" id="28152"/>
    <lineage>
        <taxon>Bacteria</taxon>
        <taxon>Pseudomonadati</taxon>
        <taxon>Pseudomonadota</taxon>
        <taxon>Gammaproteobacteria</taxon>
        <taxon>Enterobacterales</taxon>
        <taxon>Yersiniaceae</taxon>
        <taxon>Yersinia</taxon>
    </lineage>
</organism>
<dbReference type="FunFam" id="3.40.50.970:FF:000004">
    <property type="entry name" value="Transketolase"/>
    <property type="match status" value="1"/>
</dbReference>
<dbReference type="InterPro" id="IPR033247">
    <property type="entry name" value="Transketolase_fam"/>
</dbReference>
<feature type="binding site" evidence="15">
    <location>
        <begin position="114"/>
        <end position="116"/>
    </location>
    <ligand>
        <name>thiamine diphosphate</name>
        <dbReference type="ChEBI" id="CHEBI:58937"/>
    </ligand>
</feature>
<dbReference type="EMBL" id="NHOG01000004">
    <property type="protein sequence ID" value="OVZ82876.1"/>
    <property type="molecule type" value="Genomic_DNA"/>
</dbReference>
<evidence type="ECO:0000256" key="12">
    <source>
        <dbReference type="NCBIfam" id="TIGR00232"/>
    </source>
</evidence>
<keyword evidence="23" id="KW-1185">Reference proteome</keyword>
<dbReference type="Pfam" id="PF22613">
    <property type="entry name" value="Transketolase_C_1"/>
    <property type="match status" value="1"/>
</dbReference>
<dbReference type="CDD" id="cd07033">
    <property type="entry name" value="TPP_PYR_DXS_TK_like"/>
    <property type="match status" value="1"/>
</dbReference>
<dbReference type="PROSITE" id="PS00801">
    <property type="entry name" value="TRANSKETOLASE_1"/>
    <property type="match status" value="1"/>
</dbReference>
<evidence type="ECO:0000256" key="8">
    <source>
        <dbReference type="ARBA" id="ARBA00022837"/>
    </source>
</evidence>
<evidence type="ECO:0000313" key="22">
    <source>
        <dbReference type="Proteomes" id="UP000045824"/>
    </source>
</evidence>
<keyword evidence="8 18" id="KW-0106">Calcium</keyword>
<dbReference type="InterPro" id="IPR005475">
    <property type="entry name" value="Transketolase-like_Pyr-bd"/>
</dbReference>
<dbReference type="AlphaFoldDB" id="A0A0T9LED5"/>
<comment type="cofactor">
    <cofactor evidence="1">
        <name>Ca(2+)</name>
        <dbReference type="ChEBI" id="CHEBI:29108"/>
    </cofactor>
</comment>
<feature type="binding site" evidence="15">
    <location>
        <position position="261"/>
    </location>
    <ligand>
        <name>thiamine diphosphate</name>
        <dbReference type="ChEBI" id="CHEBI:58937"/>
    </ligand>
</feature>
<dbReference type="SUPFAM" id="SSF52518">
    <property type="entry name" value="Thiamin diphosphate-binding fold (THDP-binding)"/>
    <property type="match status" value="2"/>
</dbReference>
<feature type="binding site" evidence="14">
    <location>
        <position position="26"/>
    </location>
    <ligand>
        <name>substrate</name>
    </ligand>
</feature>
<evidence type="ECO:0000256" key="9">
    <source>
        <dbReference type="ARBA" id="ARBA00022842"/>
    </source>
</evidence>
<sequence>MSSRKELANAIRALSMDAVQKANSGHPGAPMGMADIAEVLWRDYLNHNPTNPHWADRDRFVLSNGHGSMLIYSLLHLTGYDLPLEELKNFRQLHSKTPGHPEYGYTAGVETTTGPLGQGIANAVGFAIAERTLGAQFNRPNHEIVDHHTYAFMGDGCMMEGISHEVCSLAGTMKLGKLTAFYDDNGISIDGHVEGWFTDDTAARFEAYGWHVVRGVDGHNADSIKAAIEEAHKVTDKPSLLMCKTIIGFGSPKKAGTHDSHGAPLGVDEVAATREALGWKYAAFEIPQDIYAAWDAKKAGQAKEAAWNEKFAAYAKAYPELAAEFKRRISGELPANWATESKKFIEQLQANPANIASRKASQNSLEAFGKVLPEFLGGSADLAPSNLTIWSGSKSLNEDLAGNYIHYGVREFGMSAIMNGIALHGGFIPYGATFLMFVEYARNAVRMAALMKIRSIFVYTHDSIGLGEDGPTHQPVEQMASLRVTPNMSTWRPCDQVESAVAWQYALERKDGPSALIFSRQNLAQQPRTAEQLANISKGAYVLKDCAGQPELIFIATGSEVELAVAAADQLTAAGRKVRVVSMPSTDAFDKQDAAYRESVLPSAVSARVAVEAGIADYWYKYVGLNGAVVGMHTFGESAPAELLFKEFGFTVENVVAKAQALLK</sequence>
<comment type="similarity">
    <text evidence="3 18">Belongs to the transketolase family.</text>
</comment>
<dbReference type="FunFam" id="3.40.50.920:FF:000003">
    <property type="entry name" value="Transketolase"/>
    <property type="match status" value="1"/>
</dbReference>
<feature type="binding site" evidence="16">
    <location>
        <position position="185"/>
    </location>
    <ligand>
        <name>Mg(2+)</name>
        <dbReference type="ChEBI" id="CHEBI:18420"/>
    </ligand>
</feature>
<dbReference type="InterPro" id="IPR049557">
    <property type="entry name" value="Transketolase_CS"/>
</dbReference>
<dbReference type="Gene3D" id="3.40.50.970">
    <property type="match status" value="2"/>
</dbReference>
<evidence type="ECO:0000256" key="17">
    <source>
        <dbReference type="PIRSR" id="PIRSR605478-5"/>
    </source>
</evidence>
<feature type="binding site" evidence="16">
    <location>
        <position position="187"/>
    </location>
    <ligand>
        <name>Mg(2+)</name>
        <dbReference type="ChEBI" id="CHEBI:18420"/>
    </ligand>
</feature>
<keyword evidence="9 16" id="KW-0460">Magnesium</keyword>
<feature type="binding site" evidence="16">
    <location>
        <position position="155"/>
    </location>
    <ligand>
        <name>Mg(2+)</name>
        <dbReference type="ChEBI" id="CHEBI:18420"/>
    </ligand>
</feature>
<dbReference type="FunFam" id="3.40.50.970:FF:000003">
    <property type="entry name" value="Transketolase"/>
    <property type="match status" value="1"/>
</dbReference>
<feature type="binding site" evidence="14">
    <location>
        <position position="520"/>
    </location>
    <ligand>
        <name>substrate</name>
    </ligand>
</feature>
<dbReference type="NCBIfam" id="TIGR00232">
    <property type="entry name" value="tktlase_bact"/>
    <property type="match status" value="1"/>
</dbReference>
<feature type="binding site" evidence="14">
    <location>
        <position position="461"/>
    </location>
    <ligand>
        <name>substrate</name>
    </ligand>
</feature>
<dbReference type="SMART" id="SM00861">
    <property type="entry name" value="Transket_pyr"/>
    <property type="match status" value="1"/>
</dbReference>
<feature type="active site" description="Proton donor" evidence="13">
    <location>
        <position position="411"/>
    </location>
</feature>
<evidence type="ECO:0000256" key="18">
    <source>
        <dbReference type="RuleBase" id="RU004996"/>
    </source>
</evidence>
<dbReference type="GO" id="GO:0004802">
    <property type="term" value="F:transketolase activity"/>
    <property type="evidence" value="ECO:0007669"/>
    <property type="project" value="UniProtKB-UniRule"/>
</dbReference>
<feature type="binding site" evidence="15">
    <location>
        <position position="66"/>
    </location>
    <ligand>
        <name>thiamine diphosphate</name>
        <dbReference type="ChEBI" id="CHEBI:58937"/>
    </ligand>
</feature>
<feature type="binding site" evidence="15">
    <location>
        <position position="437"/>
    </location>
    <ligand>
        <name>thiamine diphosphate</name>
        <dbReference type="ChEBI" id="CHEBI:58937"/>
    </ligand>
</feature>
<comment type="cofactor">
    <cofactor evidence="15">
        <name>thiamine diphosphate</name>
        <dbReference type="ChEBI" id="CHEBI:58937"/>
    </cofactor>
    <text evidence="15">Binds 1 thiamine pyrophosphate per subunit. During the reaction, the substrate forms a covalent intermediate with the cofactor.</text>
</comment>
<comment type="catalytic activity">
    <reaction evidence="11 18">
        <text>D-sedoheptulose 7-phosphate + D-glyceraldehyde 3-phosphate = aldehydo-D-ribose 5-phosphate + D-xylulose 5-phosphate</text>
        <dbReference type="Rhea" id="RHEA:10508"/>
        <dbReference type="ChEBI" id="CHEBI:57483"/>
        <dbReference type="ChEBI" id="CHEBI:57737"/>
        <dbReference type="ChEBI" id="CHEBI:58273"/>
        <dbReference type="ChEBI" id="CHEBI:59776"/>
        <dbReference type="EC" id="2.2.1.1"/>
    </reaction>
</comment>
<feature type="site" description="Important for catalytic activity" evidence="17">
    <location>
        <position position="261"/>
    </location>
</feature>
<reference evidence="21 23" key="2">
    <citation type="submission" date="2017-05" db="EMBL/GenBank/DDBJ databases">
        <title>Whole genome sequencing of Yersinia kristensenii.</title>
        <authorList>
            <person name="Campioni F."/>
        </authorList>
    </citation>
    <scope>NUCLEOTIDE SEQUENCE [LARGE SCALE GENOMIC DNA]</scope>
    <source>
        <strain evidence="21 23">CFSAN060538</strain>
    </source>
</reference>
<evidence type="ECO:0000256" key="5">
    <source>
        <dbReference type="ARBA" id="ARBA00013152"/>
    </source>
</evidence>
<dbReference type="Pfam" id="PF02779">
    <property type="entry name" value="Transket_pyr"/>
    <property type="match status" value="1"/>
</dbReference>
<keyword evidence="6 18" id="KW-0808">Transferase</keyword>
<evidence type="ECO:0000256" key="13">
    <source>
        <dbReference type="PIRSR" id="PIRSR605478-1"/>
    </source>
</evidence>
<dbReference type="InterPro" id="IPR020826">
    <property type="entry name" value="Transketolase_BS"/>
</dbReference>
<reference evidence="20 22" key="1">
    <citation type="submission" date="2015-03" db="EMBL/GenBank/DDBJ databases">
        <authorList>
            <person name="Murphy D."/>
        </authorList>
    </citation>
    <scope>NUCLEOTIDE SEQUENCE [LARGE SCALE GENOMIC DNA]</scope>
    <source>
        <strain evidence="20 22">FCF326</strain>
    </source>
</reference>
<evidence type="ECO:0000256" key="3">
    <source>
        <dbReference type="ARBA" id="ARBA00007131"/>
    </source>
</evidence>
<evidence type="ECO:0000256" key="14">
    <source>
        <dbReference type="PIRSR" id="PIRSR605478-2"/>
    </source>
</evidence>
<comment type="cofactor">
    <cofactor evidence="16">
        <name>Mg(2+)</name>
        <dbReference type="ChEBI" id="CHEBI:18420"/>
    </cofactor>
    <text evidence="16">Binds 1 Mg(2+) ion per subunit. Can also utilize other divalent metal cations, such as Ca(2+), Mn(2+) and Co(2+).</text>
</comment>
<keyword evidence="7 16" id="KW-0479">Metal-binding</keyword>
<feature type="binding site" evidence="15">
    <location>
        <position position="156"/>
    </location>
    <ligand>
        <name>thiamine diphosphate</name>
        <dbReference type="ChEBI" id="CHEBI:58937"/>
    </ligand>
</feature>
<proteinExistence type="inferred from homology"/>
<comment type="cofactor">
    <cofactor evidence="18">
        <name>Mg(2+)</name>
        <dbReference type="ChEBI" id="CHEBI:18420"/>
    </cofactor>
    <cofactor evidence="18">
        <name>Ca(2+)</name>
        <dbReference type="ChEBI" id="CHEBI:29108"/>
    </cofactor>
    <cofactor evidence="18">
        <name>Mn(2+)</name>
        <dbReference type="ChEBI" id="CHEBI:29035"/>
    </cofactor>
    <cofactor evidence="18">
        <name>Co(2+)</name>
        <dbReference type="ChEBI" id="CHEBI:48828"/>
    </cofactor>
    <text evidence="18">Binds 1 Mg(2+) ion per subunit. Can also utilize other divalent metal cations, such as Ca(2+), Mn(2+) and Co(2+).</text>
</comment>
<dbReference type="InterPro" id="IPR005478">
    <property type="entry name" value="Transketolase_bac-like"/>
</dbReference>
<dbReference type="EMBL" id="CPYI01000009">
    <property type="protein sequence ID" value="CNE85181.1"/>
    <property type="molecule type" value="Genomic_DNA"/>
</dbReference>
<evidence type="ECO:0000313" key="21">
    <source>
        <dbReference type="EMBL" id="OVZ82876.1"/>
    </source>
</evidence>
<comment type="subunit">
    <text evidence="4 18">Homodimer.</text>
</comment>
<evidence type="ECO:0000256" key="7">
    <source>
        <dbReference type="ARBA" id="ARBA00022723"/>
    </source>
</evidence>
<dbReference type="PROSITE" id="PS00802">
    <property type="entry name" value="TRANSKETOLASE_2"/>
    <property type="match status" value="1"/>
</dbReference>
<name>A0A0T9LED5_YERKR</name>